<dbReference type="PIRSF" id="PIRSF000390">
    <property type="entry name" value="PLP_StrS"/>
    <property type="match status" value="1"/>
</dbReference>
<reference evidence="6" key="1">
    <citation type="journal article" date="2014" name="Int. J. Syst. Evol. Microbiol.">
        <title>Complete genome sequence of Corynebacterium casei LMG S-19264T (=DSM 44701T), isolated from a smear-ripened cheese.</title>
        <authorList>
            <consortium name="US DOE Joint Genome Institute (JGI-PGF)"/>
            <person name="Walter F."/>
            <person name="Albersmeier A."/>
            <person name="Kalinowski J."/>
            <person name="Ruckert C."/>
        </authorList>
    </citation>
    <scope>NUCLEOTIDE SEQUENCE</scope>
    <source>
        <strain evidence="6">VKM Ac-1321</strain>
    </source>
</reference>
<evidence type="ECO:0000313" key="7">
    <source>
        <dbReference type="Proteomes" id="UP001143480"/>
    </source>
</evidence>
<dbReference type="InterPro" id="IPR015422">
    <property type="entry name" value="PyrdxlP-dep_Trfase_small"/>
</dbReference>
<evidence type="ECO:0000313" key="6">
    <source>
        <dbReference type="EMBL" id="GLL02143.1"/>
    </source>
</evidence>
<dbReference type="PANTHER" id="PTHR30244">
    <property type="entry name" value="TRANSAMINASE"/>
    <property type="match status" value="1"/>
</dbReference>
<evidence type="ECO:0000256" key="3">
    <source>
        <dbReference type="PIRSR" id="PIRSR000390-1"/>
    </source>
</evidence>
<comment type="similarity">
    <text evidence="2 5">Belongs to the DegT/DnrJ/EryC1 family.</text>
</comment>
<sequence>MTSVTQPAILGGRPILAAPVMFAQPTVSSDATTLALLGEVLASGALTKGPQLTALEREIAEFLGVGHAVAVASGSAGLMLALRCLGVSGNIIMPSFTFMATAHAAVWNGLTPLFVDIDPDTLTVAPDSVSAALRAGAGAVMPVHVSGTPADTANIMDLAGRHNVPVIIDAAPAFGARYPDGRLVGTKGLAEIFSLSPTKSFTAGEGGIVATNDGHFAAELRVAREYGNPGDFDSAMVGTNGRMPELSAALARRNLARLDDVLDARRRLVARYRQALSCVAGLRFQRVPAGASSTFKDLSLTVSAEQFGLDRDTFARALAAEQIPTRQYFDPPVHRQTAYRHLAGSHPPLPNTERAAREVIVLPLYSHMPEAVVDQVVTAVARIHRHAEAIRAFAAAVDAGRT</sequence>
<dbReference type="Proteomes" id="UP001143480">
    <property type="component" value="Unassembled WGS sequence"/>
</dbReference>
<evidence type="ECO:0000256" key="2">
    <source>
        <dbReference type="ARBA" id="ARBA00037999"/>
    </source>
</evidence>
<dbReference type="Gene3D" id="3.90.1150.10">
    <property type="entry name" value="Aspartate Aminotransferase, domain 1"/>
    <property type="match status" value="1"/>
</dbReference>
<dbReference type="InterPro" id="IPR015421">
    <property type="entry name" value="PyrdxlP-dep_Trfase_major"/>
</dbReference>
<keyword evidence="6" id="KW-0808">Transferase</keyword>
<protein>
    <submittedName>
        <fullName evidence="6">dTDP-4-dehydro-6-deoxyglucose aminotransferase</fullName>
    </submittedName>
</protein>
<keyword evidence="7" id="KW-1185">Reference proteome</keyword>
<accession>A0A9W6NMG5</accession>
<reference evidence="6" key="2">
    <citation type="submission" date="2023-01" db="EMBL/GenBank/DDBJ databases">
        <authorList>
            <person name="Sun Q."/>
            <person name="Evtushenko L."/>
        </authorList>
    </citation>
    <scope>NUCLEOTIDE SEQUENCE</scope>
    <source>
        <strain evidence="6">VKM Ac-1321</strain>
    </source>
</reference>
<evidence type="ECO:0000256" key="5">
    <source>
        <dbReference type="RuleBase" id="RU004508"/>
    </source>
</evidence>
<comment type="caution">
    <text evidence="6">The sequence shown here is derived from an EMBL/GenBank/DDBJ whole genome shotgun (WGS) entry which is preliminary data.</text>
</comment>
<dbReference type="GO" id="GO:0030170">
    <property type="term" value="F:pyridoxal phosphate binding"/>
    <property type="evidence" value="ECO:0007669"/>
    <property type="project" value="TreeGrafter"/>
</dbReference>
<evidence type="ECO:0000256" key="1">
    <source>
        <dbReference type="ARBA" id="ARBA00022898"/>
    </source>
</evidence>
<dbReference type="PANTHER" id="PTHR30244:SF9">
    <property type="entry name" value="PROTEIN RV3402C"/>
    <property type="match status" value="1"/>
</dbReference>
<dbReference type="Pfam" id="PF01041">
    <property type="entry name" value="DegT_DnrJ_EryC1"/>
    <property type="match status" value="1"/>
</dbReference>
<dbReference type="GO" id="GO:0008483">
    <property type="term" value="F:transaminase activity"/>
    <property type="evidence" value="ECO:0007669"/>
    <property type="project" value="UniProtKB-KW"/>
</dbReference>
<feature type="active site" description="Proton acceptor" evidence="3">
    <location>
        <position position="199"/>
    </location>
</feature>
<dbReference type="Gene3D" id="3.40.640.10">
    <property type="entry name" value="Type I PLP-dependent aspartate aminotransferase-like (Major domain)"/>
    <property type="match status" value="1"/>
</dbReference>
<proteinExistence type="inferred from homology"/>
<organism evidence="6 7">
    <name type="scientific">Dactylosporangium matsuzakiense</name>
    <dbReference type="NCBI Taxonomy" id="53360"/>
    <lineage>
        <taxon>Bacteria</taxon>
        <taxon>Bacillati</taxon>
        <taxon>Actinomycetota</taxon>
        <taxon>Actinomycetes</taxon>
        <taxon>Micromonosporales</taxon>
        <taxon>Micromonosporaceae</taxon>
        <taxon>Dactylosporangium</taxon>
    </lineage>
</organism>
<evidence type="ECO:0000256" key="4">
    <source>
        <dbReference type="PIRSR" id="PIRSR000390-2"/>
    </source>
</evidence>
<feature type="modified residue" description="N6-(pyridoxal phosphate)lysine" evidence="4">
    <location>
        <position position="199"/>
    </location>
</feature>
<dbReference type="AlphaFoldDB" id="A0A9W6NMG5"/>
<keyword evidence="6" id="KW-0032">Aminotransferase</keyword>
<dbReference type="EMBL" id="BSFP01000021">
    <property type="protein sequence ID" value="GLL02143.1"/>
    <property type="molecule type" value="Genomic_DNA"/>
</dbReference>
<dbReference type="RefSeq" id="WP_271189229.1">
    <property type="nucleotide sequence ID" value="NZ_BSFP01000021.1"/>
</dbReference>
<dbReference type="InterPro" id="IPR000653">
    <property type="entry name" value="DegT/StrS_aminotransferase"/>
</dbReference>
<gene>
    <name evidence="6" type="ORF">GCM10017581_038850</name>
</gene>
<name>A0A9W6NMG5_9ACTN</name>
<keyword evidence="1 4" id="KW-0663">Pyridoxal phosphate</keyword>
<dbReference type="CDD" id="cd00616">
    <property type="entry name" value="AHBA_syn"/>
    <property type="match status" value="1"/>
</dbReference>
<dbReference type="GO" id="GO:0000271">
    <property type="term" value="P:polysaccharide biosynthetic process"/>
    <property type="evidence" value="ECO:0007669"/>
    <property type="project" value="TreeGrafter"/>
</dbReference>
<dbReference type="InterPro" id="IPR015424">
    <property type="entry name" value="PyrdxlP-dep_Trfase"/>
</dbReference>
<dbReference type="SUPFAM" id="SSF53383">
    <property type="entry name" value="PLP-dependent transferases"/>
    <property type="match status" value="1"/>
</dbReference>